<feature type="binding site" evidence="3">
    <location>
        <position position="277"/>
    </location>
    <ligand>
        <name>CTP</name>
        <dbReference type="ChEBI" id="CHEBI:37563"/>
    </ligand>
</feature>
<keyword evidence="3" id="KW-0460">Magnesium</keyword>
<dbReference type="GO" id="GO:0004632">
    <property type="term" value="F:phosphopantothenate--cysteine ligase activity"/>
    <property type="evidence" value="ECO:0007669"/>
    <property type="project" value="UniProtKB-UniRule"/>
</dbReference>
<dbReference type="InterPro" id="IPR003382">
    <property type="entry name" value="Flavoprotein"/>
</dbReference>
<dbReference type="InterPro" id="IPR007085">
    <property type="entry name" value="DNA/pantothenate-metab_flavo_C"/>
</dbReference>
<name>A0A1M4UWK5_9BACL</name>
<dbReference type="SUPFAM" id="SSF52507">
    <property type="entry name" value="Homo-oligomeric flavin-containing Cys decarboxylases, HFCD"/>
    <property type="match status" value="1"/>
</dbReference>
<evidence type="ECO:0000259" key="5">
    <source>
        <dbReference type="Pfam" id="PF02441"/>
    </source>
</evidence>
<comment type="function">
    <text evidence="4">Catalyzes two steps in the biosynthesis of coenzyme A. In the first step cysteine is conjugated to 4'-phosphopantothenate to form 4-phosphopantothenoylcysteine, in the latter compound is decarboxylated to form 4'-phosphopantotheine.</text>
</comment>
<dbReference type="EMBL" id="FQVL01000002">
    <property type="protein sequence ID" value="SHE61010.1"/>
    <property type="molecule type" value="Genomic_DNA"/>
</dbReference>
<feature type="region of interest" description="Phosphopantothenate--cysteine ligase" evidence="3">
    <location>
        <begin position="189"/>
        <end position="401"/>
    </location>
</feature>
<feature type="binding site" evidence="3">
    <location>
        <position position="287"/>
    </location>
    <ligand>
        <name>CTP</name>
        <dbReference type="ChEBI" id="CHEBI:37563"/>
    </ligand>
</feature>
<organism evidence="7 8">
    <name type="scientific">Seinonella peptonophila</name>
    <dbReference type="NCBI Taxonomy" id="112248"/>
    <lineage>
        <taxon>Bacteria</taxon>
        <taxon>Bacillati</taxon>
        <taxon>Bacillota</taxon>
        <taxon>Bacilli</taxon>
        <taxon>Bacillales</taxon>
        <taxon>Thermoactinomycetaceae</taxon>
        <taxon>Seinonella</taxon>
    </lineage>
</organism>
<dbReference type="GO" id="GO:0015937">
    <property type="term" value="P:coenzyme A biosynthetic process"/>
    <property type="evidence" value="ECO:0007669"/>
    <property type="project" value="UniProtKB-UniRule"/>
</dbReference>
<comment type="pathway">
    <text evidence="3 4">Cofactor biosynthesis; coenzyme A biosynthesis; CoA from (R)-pantothenate: step 3/5.</text>
</comment>
<dbReference type="InterPro" id="IPR005252">
    <property type="entry name" value="CoaBC"/>
</dbReference>
<dbReference type="HAMAP" id="MF_02225">
    <property type="entry name" value="CoaBC"/>
    <property type="match status" value="1"/>
</dbReference>
<dbReference type="GO" id="GO:0046872">
    <property type="term" value="F:metal ion binding"/>
    <property type="evidence" value="ECO:0007669"/>
    <property type="project" value="UniProtKB-KW"/>
</dbReference>
<keyword evidence="3 4" id="KW-0288">FMN</keyword>
<evidence type="ECO:0000256" key="2">
    <source>
        <dbReference type="ARBA" id="ARBA00023239"/>
    </source>
</evidence>
<comment type="caution">
    <text evidence="3">Lacks conserved residue(s) required for the propagation of feature annotation.</text>
</comment>
<feature type="binding site" evidence="3">
    <location>
        <position position="322"/>
    </location>
    <ligand>
        <name>CTP</name>
        <dbReference type="ChEBI" id="CHEBI:37563"/>
    </ligand>
</feature>
<keyword evidence="2 3" id="KW-0456">Lyase</keyword>
<protein>
    <recommendedName>
        <fullName evidence="3">Coenzyme A biosynthesis bifunctional protein CoaBC</fullName>
    </recommendedName>
    <alternativeName>
        <fullName evidence="3">DNA/pantothenate metabolism flavoprotein</fullName>
    </alternativeName>
    <alternativeName>
        <fullName evidence="3">Phosphopantothenoylcysteine synthetase/decarboxylase</fullName>
        <shortName evidence="3">PPCS-PPCDC</shortName>
    </alternativeName>
    <domain>
        <recommendedName>
            <fullName evidence="3">Phosphopantothenoylcysteine decarboxylase</fullName>
            <shortName evidence="3">PPC decarboxylase</shortName>
            <shortName evidence="3">PPC-DC</shortName>
            <ecNumber evidence="3">4.1.1.36</ecNumber>
        </recommendedName>
        <alternativeName>
            <fullName evidence="3">CoaC</fullName>
        </alternativeName>
    </domain>
    <domain>
        <recommendedName>
            <fullName evidence="3">Phosphopantothenate--cysteine ligase</fullName>
            <ecNumber evidence="3">6.3.2.5</ecNumber>
        </recommendedName>
        <alternativeName>
            <fullName evidence="3">CoaB</fullName>
        </alternativeName>
        <alternativeName>
            <fullName evidence="3">Phosphopantothenoylcysteine synthetase</fullName>
            <shortName evidence="3">PPC synthetase</shortName>
            <shortName evidence="3">PPC-S</shortName>
        </alternativeName>
    </domain>
</protein>
<evidence type="ECO:0000256" key="3">
    <source>
        <dbReference type="HAMAP-Rule" id="MF_02225"/>
    </source>
</evidence>
<dbReference type="NCBIfam" id="TIGR00521">
    <property type="entry name" value="coaBC_dfp"/>
    <property type="match status" value="1"/>
</dbReference>
<keyword evidence="1 3" id="KW-0210">Decarboxylase</keyword>
<evidence type="ECO:0000259" key="6">
    <source>
        <dbReference type="Pfam" id="PF04127"/>
    </source>
</evidence>
<evidence type="ECO:0000313" key="7">
    <source>
        <dbReference type="EMBL" id="SHE61010.1"/>
    </source>
</evidence>
<keyword evidence="3 4" id="KW-0436">Ligase</keyword>
<evidence type="ECO:0000313" key="8">
    <source>
        <dbReference type="Proteomes" id="UP000184476"/>
    </source>
</evidence>
<comment type="catalytic activity">
    <reaction evidence="3 4">
        <text>(R)-4'-phosphopantothenate + L-cysteine + CTP = N-[(R)-4-phosphopantothenoyl]-L-cysteine + CMP + diphosphate + H(+)</text>
        <dbReference type="Rhea" id="RHEA:19397"/>
        <dbReference type="ChEBI" id="CHEBI:10986"/>
        <dbReference type="ChEBI" id="CHEBI:15378"/>
        <dbReference type="ChEBI" id="CHEBI:33019"/>
        <dbReference type="ChEBI" id="CHEBI:35235"/>
        <dbReference type="ChEBI" id="CHEBI:37563"/>
        <dbReference type="ChEBI" id="CHEBI:59458"/>
        <dbReference type="ChEBI" id="CHEBI:60377"/>
        <dbReference type="EC" id="6.3.2.5"/>
    </reaction>
</comment>
<dbReference type="Pfam" id="PF04127">
    <property type="entry name" value="DFP"/>
    <property type="match status" value="1"/>
</dbReference>
<evidence type="ECO:0000256" key="1">
    <source>
        <dbReference type="ARBA" id="ARBA00022793"/>
    </source>
</evidence>
<dbReference type="PANTHER" id="PTHR14359:SF6">
    <property type="entry name" value="PHOSPHOPANTOTHENOYLCYSTEINE DECARBOXYLASE"/>
    <property type="match status" value="1"/>
</dbReference>
<dbReference type="EC" id="4.1.1.36" evidence="3"/>
<comment type="similarity">
    <text evidence="3 4">In the C-terminal section; belongs to the PPC synthetase family.</text>
</comment>
<feature type="binding site" evidence="3">
    <location>
        <position position="336"/>
    </location>
    <ligand>
        <name>CTP</name>
        <dbReference type="ChEBI" id="CHEBI:37563"/>
    </ligand>
</feature>
<dbReference type="Proteomes" id="UP000184476">
    <property type="component" value="Unassembled WGS sequence"/>
</dbReference>
<feature type="binding site" evidence="3">
    <location>
        <position position="340"/>
    </location>
    <ligand>
        <name>CTP</name>
        <dbReference type="ChEBI" id="CHEBI:37563"/>
    </ligand>
</feature>
<dbReference type="InterPro" id="IPR035929">
    <property type="entry name" value="CoaB-like_sf"/>
</dbReference>
<keyword evidence="3 4" id="KW-0285">Flavoprotein</keyword>
<dbReference type="Gene3D" id="3.40.50.10300">
    <property type="entry name" value="CoaB-like"/>
    <property type="match status" value="1"/>
</dbReference>
<dbReference type="AlphaFoldDB" id="A0A1M4UWK5"/>
<dbReference type="GO" id="GO:0010181">
    <property type="term" value="F:FMN binding"/>
    <property type="evidence" value="ECO:0007669"/>
    <property type="project" value="UniProtKB-UniRule"/>
</dbReference>
<dbReference type="PANTHER" id="PTHR14359">
    <property type="entry name" value="HOMO-OLIGOMERIC FLAVIN CONTAINING CYS DECARBOXYLASE FAMILY"/>
    <property type="match status" value="1"/>
</dbReference>
<dbReference type="GO" id="GO:0004633">
    <property type="term" value="F:phosphopantothenoylcysteine decarboxylase activity"/>
    <property type="evidence" value="ECO:0007669"/>
    <property type="project" value="UniProtKB-UniRule"/>
</dbReference>
<reference evidence="7 8" key="1">
    <citation type="submission" date="2016-11" db="EMBL/GenBank/DDBJ databases">
        <authorList>
            <person name="Jaros S."/>
            <person name="Januszkiewicz K."/>
            <person name="Wedrychowicz H."/>
        </authorList>
    </citation>
    <scope>NUCLEOTIDE SEQUENCE [LARGE SCALE GENOMIC DNA]</scope>
    <source>
        <strain evidence="7 8">DSM 44666</strain>
    </source>
</reference>
<keyword evidence="8" id="KW-1185">Reference proteome</keyword>
<dbReference type="GO" id="GO:0015941">
    <property type="term" value="P:pantothenate catabolic process"/>
    <property type="evidence" value="ECO:0007669"/>
    <property type="project" value="InterPro"/>
</dbReference>
<comment type="pathway">
    <text evidence="3 4">Cofactor biosynthesis; coenzyme A biosynthesis; CoA from (R)-pantothenate: step 2/5.</text>
</comment>
<accession>A0A1M4UWK5</accession>
<dbReference type="Pfam" id="PF02441">
    <property type="entry name" value="Flavoprotein"/>
    <property type="match status" value="1"/>
</dbReference>
<gene>
    <name evidence="3" type="primary">coaBC</name>
    <name evidence="7" type="ORF">SAMN05444392_10256</name>
</gene>
<comment type="cofactor">
    <cofactor evidence="3">
        <name>Mg(2+)</name>
        <dbReference type="ChEBI" id="CHEBI:18420"/>
    </cofactor>
</comment>
<proteinExistence type="inferred from homology"/>
<sequence>MRGKRIVLAITGGIAAYKSATIASQLTQRGADVRVLMTEAATQFITPLTLQTLTRNPVAVDTFAEDNPNVVNHIDIADHADLFIIAPITANTIGQMANGLAQDMLTTTWLATQAPTLIAPAMNVHMYDHPLVQENMKKLQQLGVHVVDPNEGQLACGYVGRGRMAEPEQIINWVNRFFQQEASLKGKHVLITAGPTIEPLDPVRYFSNYSSGKMGYAMAQAAYELGAKVTLISGPVSLDPPLGVQTVQVKSAQEMYEAVMQNLVHADIVVKTAAVADYRPETIAKQKIKKESDSLTIQMVKNQDIAWEIGKQKREDQILIGFAAETDHLADHAKEKLARKGLDYIVANDVTVAGAGFSTDTNIVTLYGRDGEEWTLPKLTKIEVARRLLTYIAENNKMRKR</sequence>
<comment type="function">
    <text evidence="3">Catalyzes two sequential steps in the biosynthesis of coenzyme A. In the first step cysteine is conjugated to 4'-phosphopantothenate to form 4-phosphopantothenoylcysteine. In the second step the latter compound is decarboxylated to form 4'-phosphopantotheine.</text>
</comment>
<dbReference type="EC" id="6.3.2.5" evidence="3"/>
<keyword evidence="3" id="KW-0479">Metal-binding</keyword>
<comment type="similarity">
    <text evidence="3 4">In the N-terminal section; belongs to the HFCD (homo-oligomeric flavin containing Cys decarboxylase) superfamily.</text>
</comment>
<dbReference type="InterPro" id="IPR036551">
    <property type="entry name" value="Flavin_trans-like"/>
</dbReference>
<dbReference type="GO" id="GO:0071513">
    <property type="term" value="C:phosphopantothenoylcysteine decarboxylase complex"/>
    <property type="evidence" value="ECO:0007669"/>
    <property type="project" value="TreeGrafter"/>
</dbReference>
<feature type="region of interest" description="Phosphopantothenoylcysteine decarboxylase" evidence="3">
    <location>
        <begin position="1"/>
        <end position="188"/>
    </location>
</feature>
<dbReference type="SUPFAM" id="SSF102645">
    <property type="entry name" value="CoaB-like"/>
    <property type="match status" value="1"/>
</dbReference>
<dbReference type="STRING" id="112248.SAMN05444392_10256"/>
<dbReference type="Gene3D" id="3.40.50.1950">
    <property type="entry name" value="Flavin prenyltransferase-like"/>
    <property type="match status" value="1"/>
</dbReference>
<feature type="domain" description="Flavoprotein" evidence="5">
    <location>
        <begin position="4"/>
        <end position="176"/>
    </location>
</feature>
<comment type="catalytic activity">
    <reaction evidence="3 4">
        <text>N-[(R)-4-phosphopantothenoyl]-L-cysteine + H(+) = (R)-4'-phosphopantetheine + CO2</text>
        <dbReference type="Rhea" id="RHEA:16793"/>
        <dbReference type="ChEBI" id="CHEBI:15378"/>
        <dbReference type="ChEBI" id="CHEBI:16526"/>
        <dbReference type="ChEBI" id="CHEBI:59458"/>
        <dbReference type="ChEBI" id="CHEBI:61723"/>
        <dbReference type="EC" id="4.1.1.36"/>
    </reaction>
</comment>
<feature type="active site" description="Proton donor" evidence="3">
    <location>
        <position position="156"/>
    </location>
</feature>
<dbReference type="UniPathway" id="UPA00241">
    <property type="reaction ID" value="UER00353"/>
</dbReference>
<keyword evidence="3" id="KW-0511">Multifunctional enzyme</keyword>
<feature type="domain" description="DNA/pantothenate metabolism flavoprotein C-terminal" evidence="6">
    <location>
        <begin position="184"/>
        <end position="394"/>
    </location>
</feature>
<evidence type="ECO:0000256" key="4">
    <source>
        <dbReference type="RuleBase" id="RU364078"/>
    </source>
</evidence>
<comment type="cofactor">
    <cofactor evidence="3">
        <name>FMN</name>
        <dbReference type="ChEBI" id="CHEBI:58210"/>
    </cofactor>
    <text evidence="3">Binds 1 FMN per subunit.</text>
</comment>